<reference evidence="2 3" key="1">
    <citation type="submission" date="2024-07" db="EMBL/GenBank/DDBJ databases">
        <title>Section-level genome sequencing and comparative genomics of Aspergillus sections Usti and Cavernicolus.</title>
        <authorList>
            <consortium name="Lawrence Berkeley National Laboratory"/>
            <person name="Nybo J.L."/>
            <person name="Vesth T.C."/>
            <person name="Theobald S."/>
            <person name="Frisvad J.C."/>
            <person name="Larsen T.O."/>
            <person name="Kjaerboelling I."/>
            <person name="Rothschild-Mancinelli K."/>
            <person name="Lyhne E.K."/>
            <person name="Kogle M.E."/>
            <person name="Barry K."/>
            <person name="Clum A."/>
            <person name="Na H."/>
            <person name="Ledsgaard L."/>
            <person name="Lin J."/>
            <person name="Lipzen A."/>
            <person name="Kuo A."/>
            <person name="Riley R."/>
            <person name="Mondo S."/>
            <person name="Labutti K."/>
            <person name="Haridas S."/>
            <person name="Pangalinan J."/>
            <person name="Salamov A.A."/>
            <person name="Simmons B.A."/>
            <person name="Magnuson J.K."/>
            <person name="Chen J."/>
            <person name="Drula E."/>
            <person name="Henrissat B."/>
            <person name="Wiebenga A."/>
            <person name="Lubbers R.J."/>
            <person name="Gomes A.C."/>
            <person name="Macurrencykelacurrency M.R."/>
            <person name="Stajich J."/>
            <person name="Grigoriev I.V."/>
            <person name="Mortensen U.H."/>
            <person name="De Vries R.P."/>
            <person name="Baker S.E."/>
            <person name="Andersen M.R."/>
        </authorList>
    </citation>
    <scope>NUCLEOTIDE SEQUENCE [LARGE SCALE GENOMIC DNA]</scope>
    <source>
        <strain evidence="2 3">CBS 449.75</strain>
    </source>
</reference>
<feature type="region of interest" description="Disordered" evidence="1">
    <location>
        <begin position="1"/>
        <end position="57"/>
    </location>
</feature>
<name>A0ABR4LMI3_9EURO</name>
<dbReference type="RefSeq" id="XP_070884625.1">
    <property type="nucleotide sequence ID" value="XM_071025072.1"/>
</dbReference>
<gene>
    <name evidence="2" type="ORF">BJX67DRAFT_169229</name>
</gene>
<dbReference type="Proteomes" id="UP001610432">
    <property type="component" value="Unassembled WGS sequence"/>
</dbReference>
<comment type="caution">
    <text evidence="2">The sequence shown here is derived from an EMBL/GenBank/DDBJ whole genome shotgun (WGS) entry which is preliminary data.</text>
</comment>
<accession>A0ABR4LMI3</accession>
<keyword evidence="3" id="KW-1185">Reference proteome</keyword>
<dbReference type="EMBL" id="JBFXLQ010000030">
    <property type="protein sequence ID" value="KAL2865646.1"/>
    <property type="molecule type" value="Genomic_DNA"/>
</dbReference>
<proteinExistence type="predicted"/>
<sequence length="150" mass="16871">MRESERTILQTAHSSTRRPRTRPLTLNTSNEGKKKKGVSEVDAGGDLSTEAGRSPLHHGKTCPLLHCGHSQSMIDSTSENISLATLWSASIVSWWRGHLAAWRRIAHAAKFSRRLHLEVVCRFNVEFLWTSSQLLAESELIKQLLEHGHN</sequence>
<evidence type="ECO:0000313" key="3">
    <source>
        <dbReference type="Proteomes" id="UP001610432"/>
    </source>
</evidence>
<evidence type="ECO:0000256" key="1">
    <source>
        <dbReference type="SAM" id="MobiDB-lite"/>
    </source>
</evidence>
<organism evidence="2 3">
    <name type="scientific">Aspergillus lucknowensis</name>
    <dbReference type="NCBI Taxonomy" id="176173"/>
    <lineage>
        <taxon>Eukaryota</taxon>
        <taxon>Fungi</taxon>
        <taxon>Dikarya</taxon>
        <taxon>Ascomycota</taxon>
        <taxon>Pezizomycotina</taxon>
        <taxon>Eurotiomycetes</taxon>
        <taxon>Eurotiomycetidae</taxon>
        <taxon>Eurotiales</taxon>
        <taxon>Aspergillaceae</taxon>
        <taxon>Aspergillus</taxon>
        <taxon>Aspergillus subgen. Nidulantes</taxon>
    </lineage>
</organism>
<protein>
    <submittedName>
        <fullName evidence="2">Uncharacterized protein</fullName>
    </submittedName>
</protein>
<dbReference type="GeneID" id="98140144"/>
<evidence type="ECO:0000313" key="2">
    <source>
        <dbReference type="EMBL" id="KAL2865646.1"/>
    </source>
</evidence>